<feature type="region of interest" description="Disordered" evidence="1">
    <location>
        <begin position="45"/>
        <end position="83"/>
    </location>
</feature>
<sequence>MASPAPRQKRRRVPLACSTCRQRKSRMEKRLADIEKKVQQLWQAQGPITSRTVDSHPTEGVAQEHQSDTMSELGEIDSSENAVDGMGAMNLTEEEESGFFGMRENHVKE</sequence>
<evidence type="ECO:0000313" key="2">
    <source>
        <dbReference type="EMBL" id="KAJ5330538.1"/>
    </source>
</evidence>
<keyword evidence="3" id="KW-1185">Reference proteome</keyword>
<proteinExistence type="predicted"/>
<reference evidence="2" key="1">
    <citation type="submission" date="2022-12" db="EMBL/GenBank/DDBJ databases">
        <authorList>
            <person name="Petersen C."/>
        </authorList>
    </citation>
    <scope>NUCLEOTIDE SEQUENCE</scope>
    <source>
        <strain evidence="2">IBT 21472</strain>
    </source>
</reference>
<dbReference type="AlphaFoldDB" id="A0A9W9QDU3"/>
<dbReference type="EMBL" id="JAPZBO010000001">
    <property type="protein sequence ID" value="KAJ5330538.1"/>
    <property type="molecule type" value="Genomic_DNA"/>
</dbReference>
<evidence type="ECO:0000256" key="1">
    <source>
        <dbReference type="SAM" id="MobiDB-lite"/>
    </source>
</evidence>
<organism evidence="2 3">
    <name type="scientific">Penicillium atrosanguineum</name>
    <dbReference type="NCBI Taxonomy" id="1132637"/>
    <lineage>
        <taxon>Eukaryota</taxon>
        <taxon>Fungi</taxon>
        <taxon>Dikarya</taxon>
        <taxon>Ascomycota</taxon>
        <taxon>Pezizomycotina</taxon>
        <taxon>Eurotiomycetes</taxon>
        <taxon>Eurotiomycetidae</taxon>
        <taxon>Eurotiales</taxon>
        <taxon>Aspergillaceae</taxon>
        <taxon>Penicillium</taxon>
    </lineage>
</organism>
<dbReference type="Proteomes" id="UP001147746">
    <property type="component" value="Unassembled WGS sequence"/>
</dbReference>
<name>A0A9W9QDU3_9EURO</name>
<gene>
    <name evidence="2" type="ORF">N7476_000321</name>
</gene>
<evidence type="ECO:0000313" key="3">
    <source>
        <dbReference type="Proteomes" id="UP001147746"/>
    </source>
</evidence>
<reference evidence="2" key="2">
    <citation type="journal article" date="2023" name="IMA Fungus">
        <title>Comparative genomic study of the Penicillium genus elucidates a diverse pangenome and 15 lateral gene transfer events.</title>
        <authorList>
            <person name="Petersen C."/>
            <person name="Sorensen T."/>
            <person name="Nielsen M.R."/>
            <person name="Sondergaard T.E."/>
            <person name="Sorensen J.L."/>
            <person name="Fitzpatrick D.A."/>
            <person name="Frisvad J.C."/>
            <person name="Nielsen K.L."/>
        </authorList>
    </citation>
    <scope>NUCLEOTIDE SEQUENCE</scope>
    <source>
        <strain evidence="2">IBT 21472</strain>
    </source>
</reference>
<feature type="region of interest" description="Disordered" evidence="1">
    <location>
        <begin position="1"/>
        <end position="21"/>
    </location>
</feature>
<comment type="caution">
    <text evidence="2">The sequence shown here is derived from an EMBL/GenBank/DDBJ whole genome shotgun (WGS) entry which is preliminary data.</text>
</comment>
<protein>
    <submittedName>
        <fullName evidence="2">Uncharacterized protein</fullName>
    </submittedName>
</protein>
<accession>A0A9W9QDU3</accession>